<dbReference type="OrthoDB" id="9814591at2"/>
<dbReference type="GO" id="GO:0008932">
    <property type="term" value="F:lytic endotransglycosylase activity"/>
    <property type="evidence" value="ECO:0007669"/>
    <property type="project" value="UniProtKB-UniRule"/>
</dbReference>
<dbReference type="PANTHER" id="PTHR30518:SF2">
    <property type="entry name" value="ENDOLYTIC MUREIN TRANSGLYCOSYLASE"/>
    <property type="match status" value="1"/>
</dbReference>
<dbReference type="InterPro" id="IPR003770">
    <property type="entry name" value="MLTG-like"/>
</dbReference>
<dbReference type="Pfam" id="PF02618">
    <property type="entry name" value="YceG"/>
    <property type="match status" value="1"/>
</dbReference>
<dbReference type="PANTHER" id="PTHR30518">
    <property type="entry name" value="ENDOLYTIC MUREIN TRANSGLYCOSYLASE"/>
    <property type="match status" value="1"/>
</dbReference>
<dbReference type="EC" id="4.2.2.29" evidence="7"/>
<dbReference type="RefSeq" id="WP_115360860.1">
    <property type="nucleotide sequence ID" value="NZ_CP038012.1"/>
</dbReference>
<comment type="catalytic activity">
    <reaction evidence="7">
        <text>a peptidoglycan chain = a peptidoglycan chain with N-acetyl-1,6-anhydromuramyl-[peptide] at the reducing end + a peptidoglycan chain with N-acetylglucosamine at the non-reducing end.</text>
        <dbReference type="EC" id="4.2.2.29"/>
    </reaction>
</comment>
<dbReference type="Gene3D" id="3.30.160.60">
    <property type="entry name" value="Classic Zinc Finger"/>
    <property type="match status" value="1"/>
</dbReference>
<dbReference type="EMBL" id="UGYZ01000002">
    <property type="protein sequence ID" value="SUJ03608.1"/>
    <property type="molecule type" value="Genomic_DNA"/>
</dbReference>
<keyword evidence="4 7" id="KW-0472">Membrane</keyword>
<comment type="subcellular location">
    <subcellularLocation>
        <location evidence="7">Cell membrane</location>
        <topology evidence="7">Single-pass membrane protein</topology>
    </subcellularLocation>
</comment>
<comment type="function">
    <text evidence="7">Functions as a peptidoglycan terminase that cleaves nascent peptidoglycan strands endolytically to terminate their elongation.</text>
</comment>
<dbReference type="GO" id="GO:0005886">
    <property type="term" value="C:plasma membrane"/>
    <property type="evidence" value="ECO:0007669"/>
    <property type="project" value="UniProtKB-SubCell"/>
</dbReference>
<keyword evidence="5 7" id="KW-0456">Lyase</keyword>
<name>A0A380BM33_SPOPA</name>
<dbReference type="CDD" id="cd08010">
    <property type="entry name" value="MltG_like"/>
    <property type="match status" value="1"/>
</dbReference>
<evidence type="ECO:0000256" key="7">
    <source>
        <dbReference type="HAMAP-Rule" id="MF_02065"/>
    </source>
</evidence>
<protein>
    <recommendedName>
        <fullName evidence="7">Endolytic murein transglycosylase</fullName>
        <ecNumber evidence="7">4.2.2.29</ecNumber>
    </recommendedName>
    <alternativeName>
        <fullName evidence="7">Peptidoglycan lytic transglycosylase</fullName>
    </alternativeName>
    <alternativeName>
        <fullName evidence="7">Peptidoglycan polymerization terminase</fullName>
    </alternativeName>
</protein>
<gene>
    <name evidence="8" type="primary">yceG</name>
    <name evidence="7" type="synonym">mltG</name>
    <name evidence="8" type="ORF">NCTC4822_01462</name>
</gene>
<keyword evidence="3 7" id="KW-1133">Transmembrane helix</keyword>
<dbReference type="GO" id="GO:0071555">
    <property type="term" value="P:cell wall organization"/>
    <property type="evidence" value="ECO:0007669"/>
    <property type="project" value="UniProtKB-KW"/>
</dbReference>
<keyword evidence="6 7" id="KW-0961">Cell wall biogenesis/degradation</keyword>
<dbReference type="NCBIfam" id="TIGR00247">
    <property type="entry name" value="endolytic transglycosylase MltG"/>
    <property type="match status" value="1"/>
</dbReference>
<dbReference type="Gene3D" id="3.30.1490.480">
    <property type="entry name" value="Endolytic murein transglycosylase"/>
    <property type="match status" value="1"/>
</dbReference>
<evidence type="ECO:0000256" key="6">
    <source>
        <dbReference type="ARBA" id="ARBA00023316"/>
    </source>
</evidence>
<keyword evidence="1 7" id="KW-1003">Cell membrane</keyword>
<evidence type="ECO:0000313" key="8">
    <source>
        <dbReference type="EMBL" id="SUJ03608.1"/>
    </source>
</evidence>
<evidence type="ECO:0000256" key="4">
    <source>
        <dbReference type="ARBA" id="ARBA00023136"/>
    </source>
</evidence>
<sequence>MEKGSKKEIMFDRMREKKKEVKIVRKIVFWIAISILGIGLIGGLITYNYISKGLKAYDPNSEEIIEVEIPIGSGLNNISKILEEKGVIKSASLFKYYAKFNNESKFQAGTYDLSKSMTPDELIKSLKTGKVYHEPVFTLTVPEGLTLKEIANIVEKRTDVSAEDFLAYVNDKENIELLMGKYPHLLKEEIFGEQIKFPLEGYLFPATYPFYEEQPSVETIVESMLEATEANILPYLDYLEKNDKTVHWLLTFASLLEKEATAQSDRETIASVFYNRLAIDMPLQTDPTVAYAHGEHLSRTYYKDLEIDDPYNTYKYAGIPPGPIAGAGKSSIEAVVDPAQTKYLYFLADSKGVNYFADSYKEHLSNRAKYIDKKAE</sequence>
<reference evidence="8 9" key="1">
    <citation type="submission" date="2018-06" db="EMBL/GenBank/DDBJ databases">
        <authorList>
            <consortium name="Pathogen Informatics"/>
            <person name="Doyle S."/>
        </authorList>
    </citation>
    <scope>NUCLEOTIDE SEQUENCE [LARGE SCALE GENOMIC DNA]</scope>
    <source>
        <strain evidence="9">ATCC 11859 / DSM 33 / NCIB 8841 / NCTC 4822</strain>
    </source>
</reference>
<evidence type="ECO:0000256" key="3">
    <source>
        <dbReference type="ARBA" id="ARBA00022989"/>
    </source>
</evidence>
<evidence type="ECO:0000313" key="9">
    <source>
        <dbReference type="Proteomes" id="UP000254519"/>
    </source>
</evidence>
<comment type="similarity">
    <text evidence="7">Belongs to the transglycosylase MltG family.</text>
</comment>
<evidence type="ECO:0000256" key="1">
    <source>
        <dbReference type="ARBA" id="ARBA00022475"/>
    </source>
</evidence>
<dbReference type="Proteomes" id="UP000254519">
    <property type="component" value="Unassembled WGS sequence"/>
</dbReference>
<evidence type="ECO:0000256" key="5">
    <source>
        <dbReference type="ARBA" id="ARBA00023239"/>
    </source>
</evidence>
<keyword evidence="9" id="KW-1185">Reference proteome</keyword>
<dbReference type="AlphaFoldDB" id="A0A380BM33"/>
<dbReference type="GO" id="GO:0009252">
    <property type="term" value="P:peptidoglycan biosynthetic process"/>
    <property type="evidence" value="ECO:0007669"/>
    <property type="project" value="UniProtKB-UniRule"/>
</dbReference>
<keyword evidence="2 7" id="KW-0812">Transmembrane</keyword>
<dbReference type="HAMAP" id="MF_02065">
    <property type="entry name" value="MltG"/>
    <property type="match status" value="1"/>
</dbReference>
<evidence type="ECO:0000256" key="2">
    <source>
        <dbReference type="ARBA" id="ARBA00022692"/>
    </source>
</evidence>
<feature type="transmembrane region" description="Helical" evidence="7">
    <location>
        <begin position="27"/>
        <end position="50"/>
    </location>
</feature>
<feature type="site" description="Important for catalytic activity" evidence="7">
    <location>
        <position position="259"/>
    </location>
</feature>
<accession>A0A380BM33</accession>
<proteinExistence type="inferred from homology"/>
<organism evidence="8 9">
    <name type="scientific">Sporosarcina pasteurii</name>
    <name type="common">Bacillus pasteurii</name>
    <dbReference type="NCBI Taxonomy" id="1474"/>
    <lineage>
        <taxon>Bacteria</taxon>
        <taxon>Bacillati</taxon>
        <taxon>Bacillota</taxon>
        <taxon>Bacilli</taxon>
        <taxon>Bacillales</taxon>
        <taxon>Caryophanaceae</taxon>
        <taxon>Sporosarcina</taxon>
    </lineage>
</organism>